<evidence type="ECO:0000313" key="1">
    <source>
        <dbReference type="EMBL" id="KAG7300025.1"/>
    </source>
</evidence>
<sequence length="56" mass="6273">MKVMKMAVLHLGALDVVEGGRRLVRLRQKLPIMEVTHPSALDVVATGGRRLVRLRK</sequence>
<gene>
    <name evidence="1" type="ORF">JYU34_017068</name>
</gene>
<accession>A0ABQ7Q458</accession>
<evidence type="ECO:0000313" key="2">
    <source>
        <dbReference type="Proteomes" id="UP000823941"/>
    </source>
</evidence>
<name>A0ABQ7Q458_PLUXY</name>
<proteinExistence type="predicted"/>
<dbReference type="Proteomes" id="UP000823941">
    <property type="component" value="Chromosome 22"/>
</dbReference>
<comment type="caution">
    <text evidence="1">The sequence shown here is derived from an EMBL/GenBank/DDBJ whole genome shotgun (WGS) entry which is preliminary data.</text>
</comment>
<organism evidence="1 2">
    <name type="scientific">Plutella xylostella</name>
    <name type="common">Diamondback moth</name>
    <name type="synonym">Plutella maculipennis</name>
    <dbReference type="NCBI Taxonomy" id="51655"/>
    <lineage>
        <taxon>Eukaryota</taxon>
        <taxon>Metazoa</taxon>
        <taxon>Ecdysozoa</taxon>
        <taxon>Arthropoda</taxon>
        <taxon>Hexapoda</taxon>
        <taxon>Insecta</taxon>
        <taxon>Pterygota</taxon>
        <taxon>Neoptera</taxon>
        <taxon>Endopterygota</taxon>
        <taxon>Lepidoptera</taxon>
        <taxon>Glossata</taxon>
        <taxon>Ditrysia</taxon>
        <taxon>Yponomeutoidea</taxon>
        <taxon>Plutellidae</taxon>
        <taxon>Plutella</taxon>
    </lineage>
</organism>
<reference evidence="1 2" key="1">
    <citation type="submission" date="2021-06" db="EMBL/GenBank/DDBJ databases">
        <title>A haploid diamondback moth (Plutella xylostella L.) genome assembly resolves 31 chromosomes and identifies a diamide resistance mutation.</title>
        <authorList>
            <person name="Ward C.M."/>
            <person name="Perry K.D."/>
            <person name="Baker G."/>
            <person name="Powis K."/>
            <person name="Heckel D.G."/>
            <person name="Baxter S.W."/>
        </authorList>
    </citation>
    <scope>NUCLEOTIDE SEQUENCE [LARGE SCALE GENOMIC DNA]</scope>
    <source>
        <strain evidence="1 2">LV</strain>
        <tissue evidence="1">Single pupa</tissue>
    </source>
</reference>
<protein>
    <submittedName>
        <fullName evidence="1">Uncharacterized protein</fullName>
    </submittedName>
</protein>
<keyword evidence="2" id="KW-1185">Reference proteome</keyword>
<dbReference type="EMBL" id="JAHIBW010000022">
    <property type="protein sequence ID" value="KAG7300025.1"/>
    <property type="molecule type" value="Genomic_DNA"/>
</dbReference>